<organism evidence="1 2">
    <name type="scientific">Cardiocondyla obscurior</name>
    <dbReference type="NCBI Taxonomy" id="286306"/>
    <lineage>
        <taxon>Eukaryota</taxon>
        <taxon>Metazoa</taxon>
        <taxon>Ecdysozoa</taxon>
        <taxon>Arthropoda</taxon>
        <taxon>Hexapoda</taxon>
        <taxon>Insecta</taxon>
        <taxon>Pterygota</taxon>
        <taxon>Neoptera</taxon>
        <taxon>Endopterygota</taxon>
        <taxon>Hymenoptera</taxon>
        <taxon>Apocrita</taxon>
        <taxon>Aculeata</taxon>
        <taxon>Formicoidea</taxon>
        <taxon>Formicidae</taxon>
        <taxon>Myrmicinae</taxon>
        <taxon>Cardiocondyla</taxon>
    </lineage>
</organism>
<proteinExistence type="predicted"/>
<dbReference type="EMBL" id="JADYXP020000009">
    <property type="protein sequence ID" value="KAL0117417.1"/>
    <property type="molecule type" value="Genomic_DNA"/>
</dbReference>
<reference evidence="1 2" key="1">
    <citation type="submission" date="2023-03" db="EMBL/GenBank/DDBJ databases">
        <title>High recombination rates correlate with genetic variation in Cardiocondyla obscurior ants.</title>
        <authorList>
            <person name="Errbii M."/>
        </authorList>
    </citation>
    <scope>NUCLEOTIDE SEQUENCE [LARGE SCALE GENOMIC DNA]</scope>
    <source>
        <strain evidence="1">Alpha-2009</strain>
        <tissue evidence="1">Whole body</tissue>
    </source>
</reference>
<evidence type="ECO:0000313" key="1">
    <source>
        <dbReference type="EMBL" id="KAL0117417.1"/>
    </source>
</evidence>
<name>A0AAW2FU37_9HYME</name>
<evidence type="ECO:0000313" key="2">
    <source>
        <dbReference type="Proteomes" id="UP001430953"/>
    </source>
</evidence>
<comment type="caution">
    <text evidence="1">The sequence shown here is derived from an EMBL/GenBank/DDBJ whole genome shotgun (WGS) entry which is preliminary data.</text>
</comment>
<protein>
    <submittedName>
        <fullName evidence="1">Uncharacterized protein</fullName>
    </submittedName>
</protein>
<dbReference type="Proteomes" id="UP001430953">
    <property type="component" value="Unassembled WGS sequence"/>
</dbReference>
<gene>
    <name evidence="1" type="ORF">PUN28_010327</name>
</gene>
<sequence length="133" mass="15609">MNNEFCWNFKKSVNRHEANVSSKINTMELDETLPERFKNINLNCDTYVKSGGDKDFNETMSKQPMHLKLLEELMQLKRKTNDNRKQLVHLKAMITELEISKSNILKSLHIPKQIHKISIHEDINKNDSANNMQ</sequence>
<accession>A0AAW2FU37</accession>
<dbReference type="AlphaFoldDB" id="A0AAW2FU37"/>
<keyword evidence="2" id="KW-1185">Reference proteome</keyword>